<name>A0A8X7BLD7_TRICX</name>
<comment type="caution">
    <text evidence="1">The sequence shown here is derived from an EMBL/GenBank/DDBJ whole genome shotgun (WGS) entry which is preliminary data.</text>
</comment>
<sequence>MVYRDPITFLSDFKESMDRHVRNILQFRLISTVEHEILCFQMVADNDGQNIKKIGSRVGRNQTTVMRICDR</sequence>
<proteinExistence type="predicted"/>
<evidence type="ECO:0000313" key="2">
    <source>
        <dbReference type="Proteomes" id="UP000887159"/>
    </source>
</evidence>
<dbReference type="EMBL" id="BMAU01021426">
    <property type="protein sequence ID" value="GFY34652.1"/>
    <property type="molecule type" value="Genomic_DNA"/>
</dbReference>
<dbReference type="Proteomes" id="UP000887159">
    <property type="component" value="Unassembled WGS sequence"/>
</dbReference>
<organism evidence="1 2">
    <name type="scientific">Trichonephila clavipes</name>
    <name type="common">Golden silk orbweaver</name>
    <name type="synonym">Nephila clavipes</name>
    <dbReference type="NCBI Taxonomy" id="2585209"/>
    <lineage>
        <taxon>Eukaryota</taxon>
        <taxon>Metazoa</taxon>
        <taxon>Ecdysozoa</taxon>
        <taxon>Arthropoda</taxon>
        <taxon>Chelicerata</taxon>
        <taxon>Arachnida</taxon>
        <taxon>Araneae</taxon>
        <taxon>Araneomorphae</taxon>
        <taxon>Entelegynae</taxon>
        <taxon>Araneoidea</taxon>
        <taxon>Nephilidae</taxon>
        <taxon>Trichonephila</taxon>
    </lineage>
</organism>
<reference evidence="1" key="1">
    <citation type="submission" date="2020-08" db="EMBL/GenBank/DDBJ databases">
        <title>Multicomponent nature underlies the extraordinary mechanical properties of spider dragline silk.</title>
        <authorList>
            <person name="Kono N."/>
            <person name="Nakamura H."/>
            <person name="Mori M."/>
            <person name="Yoshida Y."/>
            <person name="Ohtoshi R."/>
            <person name="Malay A.D."/>
            <person name="Moran D.A.P."/>
            <person name="Tomita M."/>
            <person name="Numata K."/>
            <person name="Arakawa K."/>
        </authorList>
    </citation>
    <scope>NUCLEOTIDE SEQUENCE</scope>
</reference>
<evidence type="ECO:0000313" key="1">
    <source>
        <dbReference type="EMBL" id="GFY34652.1"/>
    </source>
</evidence>
<accession>A0A8X7BLD7</accession>
<keyword evidence="2" id="KW-1185">Reference proteome</keyword>
<gene>
    <name evidence="1" type="ORF">TNCV_1373431</name>
</gene>
<dbReference type="AlphaFoldDB" id="A0A8X7BLD7"/>
<protein>
    <submittedName>
        <fullName evidence="1">Uncharacterized protein</fullName>
    </submittedName>
</protein>